<evidence type="ECO:0000313" key="5">
    <source>
        <dbReference type="EMBL" id="VFR64328.1"/>
    </source>
</evidence>
<dbReference type="PROSITE" id="PS00571">
    <property type="entry name" value="AMIDASES"/>
    <property type="match status" value="1"/>
</dbReference>
<dbReference type="Pfam" id="PF01425">
    <property type="entry name" value="Amidase"/>
    <property type="match status" value="1"/>
</dbReference>
<dbReference type="InterPro" id="IPR036928">
    <property type="entry name" value="AS_sf"/>
</dbReference>
<dbReference type="InterPro" id="IPR020556">
    <property type="entry name" value="Amidase_CS"/>
</dbReference>
<dbReference type="NCBIfam" id="NF005686">
    <property type="entry name" value="PRK07486.1"/>
    <property type="match status" value="1"/>
</dbReference>
<evidence type="ECO:0000313" key="3">
    <source>
        <dbReference type="EMBL" id="VFR30196.1"/>
    </source>
</evidence>
<dbReference type="EMBL" id="CAADIB010000004">
    <property type="protein sequence ID" value="VFR23547.1"/>
    <property type="molecule type" value="Genomic_DNA"/>
</dbReference>
<protein>
    <submittedName>
        <fullName evidence="2">Amidase</fullName>
        <ecNumber evidence="2">3.5.1.4</ecNumber>
    </submittedName>
</protein>
<dbReference type="EC" id="3.5.1.4" evidence="2"/>
<dbReference type="InterPro" id="IPR000120">
    <property type="entry name" value="Amidase"/>
</dbReference>
<dbReference type="PANTHER" id="PTHR11895:SF76">
    <property type="entry name" value="INDOLEACETAMIDE HYDROLASE"/>
    <property type="match status" value="1"/>
</dbReference>
<evidence type="ECO:0000313" key="4">
    <source>
        <dbReference type="EMBL" id="VFR37616.1"/>
    </source>
</evidence>
<evidence type="ECO:0000259" key="1">
    <source>
        <dbReference type="Pfam" id="PF01425"/>
    </source>
</evidence>
<keyword evidence="2" id="KW-0378">Hydrolase</keyword>
<dbReference type="PANTHER" id="PTHR11895">
    <property type="entry name" value="TRANSAMIDASE"/>
    <property type="match status" value="1"/>
</dbReference>
<dbReference type="Gene3D" id="3.90.1300.10">
    <property type="entry name" value="Amidase signature (AS) domain"/>
    <property type="match status" value="1"/>
</dbReference>
<organism evidence="2">
    <name type="scientific">plant metagenome</name>
    <dbReference type="NCBI Taxonomy" id="1297885"/>
    <lineage>
        <taxon>unclassified sequences</taxon>
        <taxon>metagenomes</taxon>
        <taxon>organismal metagenomes</taxon>
    </lineage>
</organism>
<dbReference type="EMBL" id="CAADIC010000023">
    <property type="protein sequence ID" value="VFR37616.1"/>
    <property type="molecule type" value="Genomic_DNA"/>
</dbReference>
<dbReference type="EMBL" id="CAADHZ010000022">
    <property type="protein sequence ID" value="VFR30196.1"/>
    <property type="molecule type" value="Genomic_DNA"/>
</dbReference>
<dbReference type="EMBL" id="CAADIL010000006">
    <property type="protein sequence ID" value="VFR64328.1"/>
    <property type="molecule type" value="Genomic_DNA"/>
</dbReference>
<name>A0A484PGF7_9ZZZZ</name>
<evidence type="ECO:0000313" key="2">
    <source>
        <dbReference type="EMBL" id="VFR23547.1"/>
    </source>
</evidence>
<dbReference type="AlphaFoldDB" id="A0A484PGF7"/>
<dbReference type="SUPFAM" id="SSF75304">
    <property type="entry name" value="Amidase signature (AS) enzymes"/>
    <property type="match status" value="1"/>
</dbReference>
<proteinExistence type="predicted"/>
<sequence>MNALTQLTAVQARAAIERGEVRVRELMEAYVQRVQAVNPRVNALVSTCLDQALEEAGRADAQRQAGVRQGPLFGLPVAHKDSYLVRGVRTTFGSEAFRDFVPTQDSAVVARQRAAGAIVLGKSNMPEFGAGSHTFNTLFGPTRNPYRLDVSAGGSSGGAAAALAAGMVALADGSDMGGSLRNPASFCNVVGLRPSLARVPMSPSSYGWNGVTVGGPMGRCVDDVALLFGVLAGSDPGDPLALPADPQDAERLPRRDPKGLRIAVSRDLGGLPVEPAVLAALEEGVAYLRDMGCIVEEAEPDFTEADEAFEILRALAFATNFGTLEPARMAQVKETVRWNIDVGLTQTGADVARAERIRSAMHARMRTLLETYDFLVAPVSQVVPFDVESEYPTRIADVDMPNYIAWMRSCSRLTMTGHPAISVPCAFTPDGLPVGLQIVGRYRRERELLAFARAFEEACPAARVRPGL</sequence>
<dbReference type="EMBL" id="CAADIJ010000023">
    <property type="protein sequence ID" value="VFR82276.1"/>
    <property type="molecule type" value="Genomic_DNA"/>
</dbReference>
<evidence type="ECO:0000313" key="6">
    <source>
        <dbReference type="EMBL" id="VFR82276.1"/>
    </source>
</evidence>
<reference evidence="2" key="1">
    <citation type="submission" date="2019-03" db="EMBL/GenBank/DDBJ databases">
        <authorList>
            <person name="Danneels B."/>
        </authorList>
    </citation>
    <scope>NUCLEOTIDE SEQUENCE</scope>
</reference>
<feature type="domain" description="Amidase" evidence="1">
    <location>
        <begin position="25"/>
        <end position="449"/>
    </location>
</feature>
<dbReference type="GO" id="GO:0004040">
    <property type="term" value="F:amidase activity"/>
    <property type="evidence" value="ECO:0007669"/>
    <property type="project" value="UniProtKB-EC"/>
</dbReference>
<gene>
    <name evidence="4" type="ORF">ANDA3_3477</name>
    <name evidence="3" type="ORF">ANDO1_3398</name>
    <name evidence="2" type="ORF">ANDO2_3304</name>
    <name evidence="5" type="ORF">DAR2_3327</name>
    <name evidence="6" type="ORF">DAR3_3325</name>
</gene>
<accession>A0A484PGF7</accession>
<dbReference type="InterPro" id="IPR023631">
    <property type="entry name" value="Amidase_dom"/>
</dbReference>